<proteinExistence type="predicted"/>
<feature type="signal peptide" evidence="1">
    <location>
        <begin position="1"/>
        <end position="23"/>
    </location>
</feature>
<dbReference type="InterPro" id="IPR036758">
    <property type="entry name" value="At5g01610-like"/>
</dbReference>
<protein>
    <submittedName>
        <fullName evidence="2">Uncharacterized protein</fullName>
    </submittedName>
</protein>
<reference evidence="2 3" key="1">
    <citation type="submission" date="2023-10" db="EMBL/GenBank/DDBJ databases">
        <title>Chromosome-scale genome assembly provides insights into flower coloration mechanisms of Canna indica.</title>
        <authorList>
            <person name="Li C."/>
        </authorList>
    </citation>
    <scope>NUCLEOTIDE SEQUENCE [LARGE SCALE GENOMIC DNA]</scope>
    <source>
        <tissue evidence="2">Flower</tissue>
    </source>
</reference>
<feature type="chain" id="PRO_5042973040" evidence="1">
    <location>
        <begin position="24"/>
        <end position="163"/>
    </location>
</feature>
<evidence type="ECO:0000313" key="3">
    <source>
        <dbReference type="Proteomes" id="UP001327560"/>
    </source>
</evidence>
<dbReference type="Gene3D" id="2.30.240.10">
    <property type="entry name" value="At5g01610-like"/>
    <property type="match status" value="1"/>
</dbReference>
<accession>A0AAQ3QJQ0</accession>
<dbReference type="SUPFAM" id="SSF141562">
    <property type="entry name" value="At5g01610-like"/>
    <property type="match status" value="1"/>
</dbReference>
<sequence length="163" mass="17757">MAISVLRLLFAAILLLFAAVASADEVHDALPQYGLPKGLLPDSIVDYSLSNDGDFMIELAAPCYIQFSYLVYYEKTIRGKLSYGAISSLSGIQAKKLFFWVSITGIQAHPADGTIKFEAGFISESLKESEFESVRHCKATASIRGGARGFFPEELLPLPVSEV</sequence>
<dbReference type="Pfam" id="PF04398">
    <property type="entry name" value="DUF538"/>
    <property type="match status" value="1"/>
</dbReference>
<keyword evidence="3" id="KW-1185">Reference proteome</keyword>
<dbReference type="InterPro" id="IPR007493">
    <property type="entry name" value="DUF538"/>
</dbReference>
<dbReference type="EMBL" id="CP136896">
    <property type="protein sequence ID" value="WOL15231.1"/>
    <property type="molecule type" value="Genomic_DNA"/>
</dbReference>
<name>A0AAQ3QJQ0_9LILI</name>
<dbReference type="Proteomes" id="UP001327560">
    <property type="component" value="Chromosome 7"/>
</dbReference>
<gene>
    <name evidence="2" type="ORF">Cni_G24012</name>
</gene>
<keyword evidence="1" id="KW-0732">Signal</keyword>
<evidence type="ECO:0000313" key="2">
    <source>
        <dbReference type="EMBL" id="WOL15231.1"/>
    </source>
</evidence>
<dbReference type="PANTHER" id="PTHR31676">
    <property type="entry name" value="T31J12.3 PROTEIN-RELATED"/>
    <property type="match status" value="1"/>
</dbReference>
<organism evidence="2 3">
    <name type="scientific">Canna indica</name>
    <name type="common">Indian-shot</name>
    <dbReference type="NCBI Taxonomy" id="4628"/>
    <lineage>
        <taxon>Eukaryota</taxon>
        <taxon>Viridiplantae</taxon>
        <taxon>Streptophyta</taxon>
        <taxon>Embryophyta</taxon>
        <taxon>Tracheophyta</taxon>
        <taxon>Spermatophyta</taxon>
        <taxon>Magnoliopsida</taxon>
        <taxon>Liliopsida</taxon>
        <taxon>Zingiberales</taxon>
        <taxon>Cannaceae</taxon>
        <taxon>Canna</taxon>
    </lineage>
</organism>
<evidence type="ECO:0000256" key="1">
    <source>
        <dbReference type="SAM" id="SignalP"/>
    </source>
</evidence>
<dbReference type="AlphaFoldDB" id="A0AAQ3QJQ0"/>
<dbReference type="PANTHER" id="PTHR31676:SF96">
    <property type="entry name" value="EXPRESSED PROTEIN"/>
    <property type="match status" value="1"/>
</dbReference>